<evidence type="ECO:0000313" key="2">
    <source>
        <dbReference type="Proteomes" id="UP000199428"/>
    </source>
</evidence>
<sequence length="173" mass="18545">MLGINSIGQNPYVNSPSMDLSNYGSSKVADELKAEGKSTDLAKNYASERAAKRAGVIECETCASRKYQDGSDEQVSFKSAQHISPQAAAARVRGHEAEHVANAYDKAEQKGGKVLNATVSIHTAVCPECGRTYVSGGTTHTQIKYPNEDNPYQKNRKNADGGMLAGMNFDAEV</sequence>
<accession>A0A1G5RU81</accession>
<name>A0A1G5RU81_PSEXY</name>
<dbReference type="AlphaFoldDB" id="A0A1G5RU81"/>
<gene>
    <name evidence="1" type="ORF">SAMN02910350_00737</name>
</gene>
<dbReference type="Proteomes" id="UP000199428">
    <property type="component" value="Unassembled WGS sequence"/>
</dbReference>
<dbReference type="RefSeq" id="WP_028247903.1">
    <property type="nucleotide sequence ID" value="NZ_FMWK01000003.1"/>
</dbReference>
<evidence type="ECO:0000313" key="1">
    <source>
        <dbReference type="EMBL" id="SCZ77418.1"/>
    </source>
</evidence>
<dbReference type="EMBL" id="FMWK01000003">
    <property type="protein sequence ID" value="SCZ77418.1"/>
    <property type="molecule type" value="Genomic_DNA"/>
</dbReference>
<organism evidence="1 2">
    <name type="scientific">Pseudobutyrivibrio xylanivorans</name>
    <dbReference type="NCBI Taxonomy" id="185007"/>
    <lineage>
        <taxon>Bacteria</taxon>
        <taxon>Bacillati</taxon>
        <taxon>Bacillota</taxon>
        <taxon>Clostridia</taxon>
        <taxon>Lachnospirales</taxon>
        <taxon>Lachnospiraceae</taxon>
        <taxon>Pseudobutyrivibrio</taxon>
    </lineage>
</organism>
<reference evidence="1 2" key="1">
    <citation type="submission" date="2016-10" db="EMBL/GenBank/DDBJ databases">
        <authorList>
            <person name="de Groot N.N."/>
        </authorList>
    </citation>
    <scope>NUCLEOTIDE SEQUENCE [LARGE SCALE GENOMIC DNA]</scope>
    <source>
        <strain evidence="1 2">DSM 10317</strain>
    </source>
</reference>
<proteinExistence type="predicted"/>
<protein>
    <submittedName>
        <fullName evidence="1">Uncharacterized protein</fullName>
    </submittedName>
</protein>